<dbReference type="PANTHER" id="PTHR30146:SF109">
    <property type="entry name" value="HTH-TYPE TRANSCRIPTIONAL REGULATOR GALS"/>
    <property type="match status" value="1"/>
</dbReference>
<dbReference type="InterPro" id="IPR046335">
    <property type="entry name" value="LacI/GalR-like_sensor"/>
</dbReference>
<keyword evidence="6" id="KW-1185">Reference proteome</keyword>
<dbReference type="SMART" id="SM00354">
    <property type="entry name" value="HTH_LACI"/>
    <property type="match status" value="1"/>
</dbReference>
<dbReference type="Proteomes" id="UP000325787">
    <property type="component" value="Chromosome"/>
</dbReference>
<dbReference type="GO" id="GO:0000976">
    <property type="term" value="F:transcription cis-regulatory region binding"/>
    <property type="evidence" value="ECO:0007669"/>
    <property type="project" value="TreeGrafter"/>
</dbReference>
<reference evidence="6" key="1">
    <citation type="journal article" date="2021" name="Curr. Microbiol.">
        <title>Complete genome of nocamycin-producing strain Saccharothrix syringae NRRL B-16468 reveals the biosynthetic potential for secondary metabolites.</title>
        <authorList>
            <person name="Mo X."/>
            <person name="Yang S."/>
        </authorList>
    </citation>
    <scope>NUCLEOTIDE SEQUENCE [LARGE SCALE GENOMIC DNA]</scope>
    <source>
        <strain evidence="6">ATCC 51364 / DSM 43886 / JCM 6844 / KCTC 9398 / NBRC 14523 / NRRL B-16468 / INA 2240</strain>
    </source>
</reference>
<dbReference type="InterPro" id="IPR028082">
    <property type="entry name" value="Peripla_BP_I"/>
</dbReference>
<dbReference type="InterPro" id="IPR010982">
    <property type="entry name" value="Lambda_DNA-bd_dom_sf"/>
</dbReference>
<feature type="domain" description="HTH lacI-type" evidence="4">
    <location>
        <begin position="1"/>
        <end position="50"/>
    </location>
</feature>
<sequence>MARAAGVSAATASRALSGRGPASPATRSRVGSAARDLGYVPNAAARALATRGGPRVAVAVGGVTADVLADQYVGRVVAAAAGVAGAHEAGVSLHWLPLDDPGALARLGENRAIGAVLVVNPTQELLAAAPRSLRGRVAAIGVGTREVAAFDVDNAGGTARVVEHLLGGGRRRVAMVSGVGWLPCVQRAVGAYARVVEEAGCPVRVVPGDFSAVRGEEAAVEIMRRWPDTDAVYALGDLSALGVLGALRRAGVDVPGDVAVAGFDDLPVASLGALTTSTNPVEEIAAGAVSAVLEGRARRPVELFPSVLVVRETG</sequence>
<dbReference type="EMBL" id="CP034550">
    <property type="protein sequence ID" value="QFZ24661.1"/>
    <property type="molecule type" value="Genomic_DNA"/>
</dbReference>
<dbReference type="Gene3D" id="3.40.50.2300">
    <property type="match status" value="2"/>
</dbReference>
<dbReference type="OrthoDB" id="3208777at2"/>
<dbReference type="SUPFAM" id="SSF53822">
    <property type="entry name" value="Periplasmic binding protein-like I"/>
    <property type="match status" value="1"/>
</dbReference>
<evidence type="ECO:0000313" key="6">
    <source>
        <dbReference type="Proteomes" id="UP000325787"/>
    </source>
</evidence>
<keyword evidence="1" id="KW-0805">Transcription regulation</keyword>
<dbReference type="PANTHER" id="PTHR30146">
    <property type="entry name" value="LACI-RELATED TRANSCRIPTIONAL REPRESSOR"/>
    <property type="match status" value="1"/>
</dbReference>
<name>A0A5Q0HES1_SACSY</name>
<evidence type="ECO:0000259" key="4">
    <source>
        <dbReference type="PROSITE" id="PS50932"/>
    </source>
</evidence>
<evidence type="ECO:0000256" key="1">
    <source>
        <dbReference type="ARBA" id="ARBA00023015"/>
    </source>
</evidence>
<dbReference type="PROSITE" id="PS50932">
    <property type="entry name" value="HTH_LACI_2"/>
    <property type="match status" value="1"/>
</dbReference>
<dbReference type="SUPFAM" id="SSF47413">
    <property type="entry name" value="lambda repressor-like DNA-binding domains"/>
    <property type="match status" value="1"/>
</dbReference>
<dbReference type="InterPro" id="IPR000843">
    <property type="entry name" value="HTH_LacI"/>
</dbReference>
<gene>
    <name evidence="5" type="ORF">EKG83_33285</name>
</gene>
<proteinExistence type="predicted"/>
<dbReference type="Pfam" id="PF13377">
    <property type="entry name" value="Peripla_BP_3"/>
    <property type="match status" value="1"/>
</dbReference>
<dbReference type="CDD" id="cd01392">
    <property type="entry name" value="HTH_LacI"/>
    <property type="match status" value="1"/>
</dbReference>
<dbReference type="CDD" id="cd06267">
    <property type="entry name" value="PBP1_LacI_sugar_binding-like"/>
    <property type="match status" value="1"/>
</dbReference>
<dbReference type="AlphaFoldDB" id="A0A5Q0HES1"/>
<evidence type="ECO:0000256" key="3">
    <source>
        <dbReference type="ARBA" id="ARBA00023163"/>
    </source>
</evidence>
<keyword evidence="2" id="KW-0238">DNA-binding</keyword>
<dbReference type="Gene3D" id="1.10.260.40">
    <property type="entry name" value="lambda repressor-like DNA-binding domains"/>
    <property type="match status" value="1"/>
</dbReference>
<accession>A0A5Q0HES1</accession>
<dbReference type="KEGG" id="ssyi:EKG83_33285"/>
<organism evidence="5 6">
    <name type="scientific">Saccharothrix syringae</name>
    <name type="common">Nocardiopsis syringae</name>
    <dbReference type="NCBI Taxonomy" id="103733"/>
    <lineage>
        <taxon>Bacteria</taxon>
        <taxon>Bacillati</taxon>
        <taxon>Actinomycetota</taxon>
        <taxon>Actinomycetes</taxon>
        <taxon>Pseudonocardiales</taxon>
        <taxon>Pseudonocardiaceae</taxon>
        <taxon>Saccharothrix</taxon>
    </lineage>
</organism>
<protein>
    <submittedName>
        <fullName evidence="5">LacI family transcriptional regulator</fullName>
    </submittedName>
</protein>
<evidence type="ECO:0000313" key="5">
    <source>
        <dbReference type="EMBL" id="QFZ24661.1"/>
    </source>
</evidence>
<evidence type="ECO:0000256" key="2">
    <source>
        <dbReference type="ARBA" id="ARBA00023125"/>
    </source>
</evidence>
<dbReference type="Pfam" id="PF00356">
    <property type="entry name" value="LacI"/>
    <property type="match status" value="1"/>
</dbReference>
<dbReference type="GO" id="GO:0003700">
    <property type="term" value="F:DNA-binding transcription factor activity"/>
    <property type="evidence" value="ECO:0007669"/>
    <property type="project" value="TreeGrafter"/>
</dbReference>
<keyword evidence="3" id="KW-0804">Transcription</keyword>